<dbReference type="Gene3D" id="2.60.60.30">
    <property type="entry name" value="sav2460 like domains"/>
    <property type="match status" value="1"/>
</dbReference>
<comment type="caution">
    <text evidence="3">The sequence shown here is derived from an EMBL/GenBank/DDBJ whole genome shotgun (WGS) entry which is preliminary data.</text>
</comment>
<dbReference type="CDD" id="cd06974">
    <property type="entry name" value="TerD_like"/>
    <property type="match status" value="1"/>
</dbReference>
<sequence length="194" mass="20501">MMGVSLSKGGNVSLTKEAPGLTAVNVGLGWDVNTFSGGDFDLDASAIMLDANGKVTPDDSGFVFFNNLRSPDGSVVHVGDNLTGQGEGDDEVIQVNLAGVPPTCDKIVFPVSIYDADNRKQNFGAVRNAFIRVVNQANGQEIARYDLTEDASVETAMVFGELYRNGADWKFRAVGQGYASGLRGIAQDFGVNVG</sequence>
<dbReference type="PANTHER" id="PTHR32097:SF4">
    <property type="entry name" value="GENERAL STRESS PROTEIN 16U"/>
    <property type="match status" value="1"/>
</dbReference>
<keyword evidence="4" id="KW-1185">Reference proteome</keyword>
<reference evidence="4" key="1">
    <citation type="journal article" date="2019" name="Int. J. Syst. Evol. Microbiol.">
        <title>The Global Catalogue of Microorganisms (GCM) 10K type strain sequencing project: providing services to taxonomists for standard genome sequencing and annotation.</title>
        <authorList>
            <consortium name="The Broad Institute Genomics Platform"/>
            <consortium name="The Broad Institute Genome Sequencing Center for Infectious Disease"/>
            <person name="Wu L."/>
            <person name="Ma J."/>
        </authorList>
    </citation>
    <scope>NUCLEOTIDE SEQUENCE [LARGE SCALE GENOMIC DNA]</scope>
    <source>
        <strain evidence="4">CCUG 62763</strain>
    </source>
</reference>
<evidence type="ECO:0000259" key="2">
    <source>
        <dbReference type="Pfam" id="PF02342"/>
    </source>
</evidence>
<dbReference type="PANTHER" id="PTHR32097">
    <property type="entry name" value="CAMP-BINDING PROTEIN 1-RELATED"/>
    <property type="match status" value="1"/>
</dbReference>
<accession>A0ABV9LP14</accession>
<organism evidence="3 4">
    <name type="scientific">Geodermatophilus arenarius</name>
    <dbReference type="NCBI Taxonomy" id="1137990"/>
    <lineage>
        <taxon>Bacteria</taxon>
        <taxon>Bacillati</taxon>
        <taxon>Actinomycetota</taxon>
        <taxon>Actinomycetes</taxon>
        <taxon>Geodermatophilales</taxon>
        <taxon>Geodermatophilaceae</taxon>
        <taxon>Geodermatophilus</taxon>
    </lineage>
</organism>
<evidence type="ECO:0000313" key="3">
    <source>
        <dbReference type="EMBL" id="MFC4695864.1"/>
    </source>
</evidence>
<name>A0ABV9LP14_9ACTN</name>
<feature type="domain" description="TerD" evidence="2">
    <location>
        <begin position="2"/>
        <end position="189"/>
    </location>
</feature>
<dbReference type="InterPro" id="IPR051324">
    <property type="entry name" value="Stress/Tellurium_Resist"/>
</dbReference>
<dbReference type="InterPro" id="IPR003325">
    <property type="entry name" value="TerD"/>
</dbReference>
<evidence type="ECO:0000256" key="1">
    <source>
        <dbReference type="ARBA" id="ARBA00008775"/>
    </source>
</evidence>
<dbReference type="Pfam" id="PF02342">
    <property type="entry name" value="TerD"/>
    <property type="match status" value="1"/>
</dbReference>
<gene>
    <name evidence="3" type="ORF">ACFO3M_20855</name>
</gene>
<proteinExistence type="inferred from homology"/>
<comment type="similarity">
    <text evidence="1">Belongs to the CAPAB/TerDEXZ family.</text>
</comment>
<dbReference type="EMBL" id="JBHSGR010000030">
    <property type="protein sequence ID" value="MFC4695864.1"/>
    <property type="molecule type" value="Genomic_DNA"/>
</dbReference>
<evidence type="ECO:0000313" key="4">
    <source>
        <dbReference type="Proteomes" id="UP001596025"/>
    </source>
</evidence>
<dbReference type="Proteomes" id="UP001596025">
    <property type="component" value="Unassembled WGS sequence"/>
</dbReference>
<protein>
    <submittedName>
        <fullName evidence="3">TerD family protein</fullName>
    </submittedName>
</protein>